<evidence type="ECO:0000256" key="4">
    <source>
        <dbReference type="ARBA" id="ARBA00022840"/>
    </source>
</evidence>
<dbReference type="Pfam" id="PF00005">
    <property type="entry name" value="ABC_tran"/>
    <property type="match status" value="1"/>
</dbReference>
<dbReference type="EMBL" id="CYTV01000001">
    <property type="protein sequence ID" value="CUI34094.1"/>
    <property type="molecule type" value="Genomic_DNA"/>
</dbReference>
<dbReference type="Gene3D" id="2.40.50.140">
    <property type="entry name" value="Nucleic acid-binding proteins"/>
    <property type="match status" value="1"/>
</dbReference>
<dbReference type="SUPFAM" id="SSF50331">
    <property type="entry name" value="MOP-like"/>
    <property type="match status" value="1"/>
</dbReference>
<dbReference type="AlphaFoldDB" id="A0A0M7C5V7"/>
<evidence type="ECO:0000256" key="1">
    <source>
        <dbReference type="ARBA" id="ARBA00022448"/>
    </source>
</evidence>
<dbReference type="GO" id="GO:0005524">
    <property type="term" value="F:ATP binding"/>
    <property type="evidence" value="ECO:0007669"/>
    <property type="project" value="UniProtKB-KW"/>
</dbReference>
<keyword evidence="2" id="KW-0472">Membrane</keyword>
<name>A0A0M7C5V7_9BORD</name>
<organism evidence="6 7">
    <name type="scientific">Bordetella pseudohinzii</name>
    <dbReference type="NCBI Taxonomy" id="1331258"/>
    <lineage>
        <taxon>Bacteria</taxon>
        <taxon>Pseudomonadati</taxon>
        <taxon>Pseudomonadota</taxon>
        <taxon>Betaproteobacteria</taxon>
        <taxon>Burkholderiales</taxon>
        <taxon>Alcaligenaceae</taxon>
        <taxon>Bordetella</taxon>
    </lineage>
</organism>
<dbReference type="InterPro" id="IPR027417">
    <property type="entry name" value="P-loop_NTPase"/>
</dbReference>
<evidence type="ECO:0000256" key="3">
    <source>
        <dbReference type="ARBA" id="ARBA00022741"/>
    </source>
</evidence>
<dbReference type="EC" id="3.6.3.31" evidence="6"/>
<dbReference type="FunFam" id="3.40.50.300:FF:000425">
    <property type="entry name" value="Probable ABC transporter, ATP-binding subunit"/>
    <property type="match status" value="1"/>
</dbReference>
<dbReference type="Gene3D" id="3.40.50.300">
    <property type="entry name" value="P-loop containing nucleotide triphosphate hydrolases"/>
    <property type="match status" value="1"/>
</dbReference>
<dbReference type="PANTHER" id="PTHR42781">
    <property type="entry name" value="SPERMIDINE/PUTRESCINE IMPORT ATP-BINDING PROTEIN POTA"/>
    <property type="match status" value="1"/>
</dbReference>
<dbReference type="PROSITE" id="PS00211">
    <property type="entry name" value="ABC_TRANSPORTER_1"/>
    <property type="match status" value="1"/>
</dbReference>
<reference evidence="6 7" key="1">
    <citation type="submission" date="2015-09" db="EMBL/GenBank/DDBJ databases">
        <authorList>
            <person name="Jackson K.R."/>
            <person name="Lunt B.L."/>
            <person name="Fisher J.N.B."/>
            <person name="Gardner A.V."/>
            <person name="Bailey M.E."/>
            <person name="Deus L.M."/>
            <person name="Earl A.S."/>
            <person name="Gibby P.D."/>
            <person name="Hartmann K.A."/>
            <person name="Liu J.E."/>
            <person name="Manci A.M."/>
            <person name="Nielsen D.A."/>
            <person name="Solomon M.B."/>
            <person name="Breakwell D.P."/>
            <person name="Burnett S.H."/>
            <person name="Grose J.H."/>
        </authorList>
    </citation>
    <scope>NUCLEOTIDE SEQUENCE [LARGE SCALE GENOMIC DNA]</scope>
    <source>
        <strain evidence="6 7">2789STDY5608636</strain>
    </source>
</reference>
<dbReference type="InterPro" id="IPR008995">
    <property type="entry name" value="Mo/tungstate-bd_C_term_dom"/>
</dbReference>
<dbReference type="SMART" id="SM00382">
    <property type="entry name" value="AAA"/>
    <property type="match status" value="1"/>
</dbReference>
<dbReference type="OrthoDB" id="5298774at2"/>
<dbReference type="InterPro" id="IPR017871">
    <property type="entry name" value="ABC_transporter-like_CS"/>
</dbReference>
<dbReference type="Pfam" id="PF08402">
    <property type="entry name" value="TOBE_2"/>
    <property type="match status" value="1"/>
</dbReference>
<dbReference type="InterPro" id="IPR013611">
    <property type="entry name" value="Transp-assoc_OB_typ2"/>
</dbReference>
<dbReference type="Gene3D" id="2.40.50.100">
    <property type="match status" value="1"/>
</dbReference>
<dbReference type="RefSeq" id="WP_109842419.1">
    <property type="nucleotide sequence ID" value="NZ_CAJGUP010000122.1"/>
</dbReference>
<evidence type="ECO:0000313" key="7">
    <source>
        <dbReference type="Proteomes" id="UP000053096"/>
    </source>
</evidence>
<dbReference type="PROSITE" id="PS50893">
    <property type="entry name" value="ABC_TRANSPORTER_2"/>
    <property type="match status" value="1"/>
</dbReference>
<dbReference type="GO" id="GO:0016887">
    <property type="term" value="F:ATP hydrolysis activity"/>
    <property type="evidence" value="ECO:0007669"/>
    <property type="project" value="InterPro"/>
</dbReference>
<dbReference type="SUPFAM" id="SSF52540">
    <property type="entry name" value="P-loop containing nucleoside triphosphate hydrolases"/>
    <property type="match status" value="1"/>
</dbReference>
<evidence type="ECO:0000313" key="6">
    <source>
        <dbReference type="EMBL" id="CUI34094.1"/>
    </source>
</evidence>
<dbReference type="GO" id="GO:0015697">
    <property type="term" value="P:quaternary ammonium group transport"/>
    <property type="evidence" value="ECO:0007669"/>
    <property type="project" value="UniProtKB-ARBA"/>
</dbReference>
<keyword evidence="2" id="KW-1003">Cell membrane</keyword>
<evidence type="ECO:0000256" key="2">
    <source>
        <dbReference type="ARBA" id="ARBA00022475"/>
    </source>
</evidence>
<evidence type="ECO:0000259" key="5">
    <source>
        <dbReference type="PROSITE" id="PS50893"/>
    </source>
</evidence>
<dbReference type="InterPro" id="IPR003593">
    <property type="entry name" value="AAA+_ATPase"/>
</dbReference>
<proteinExistence type="predicted"/>
<dbReference type="PANTHER" id="PTHR42781:SF4">
    <property type="entry name" value="SPERMIDINE_PUTRESCINE IMPORT ATP-BINDING PROTEIN POTA"/>
    <property type="match status" value="1"/>
</dbReference>
<keyword evidence="6" id="KW-0378">Hydrolase</keyword>
<dbReference type="InterPro" id="IPR050093">
    <property type="entry name" value="ABC_SmlMolc_Importer"/>
</dbReference>
<dbReference type="GO" id="GO:0043190">
    <property type="term" value="C:ATP-binding cassette (ABC) transporter complex"/>
    <property type="evidence" value="ECO:0007669"/>
    <property type="project" value="InterPro"/>
</dbReference>
<dbReference type="GO" id="GO:0022857">
    <property type="term" value="F:transmembrane transporter activity"/>
    <property type="evidence" value="ECO:0007669"/>
    <property type="project" value="InterPro"/>
</dbReference>
<keyword evidence="3" id="KW-0547">Nucleotide-binding</keyword>
<dbReference type="InterPro" id="IPR012340">
    <property type="entry name" value="NA-bd_OB-fold"/>
</dbReference>
<gene>
    <name evidence="6" type="primary">potA_1</name>
    <name evidence="6" type="ORF">ERS370011_00194</name>
</gene>
<keyword evidence="1" id="KW-0813">Transport</keyword>
<dbReference type="InterPro" id="IPR003439">
    <property type="entry name" value="ABC_transporter-like_ATP-bd"/>
</dbReference>
<keyword evidence="4 6" id="KW-0067">ATP-binding</keyword>
<feature type="domain" description="ABC transporter" evidence="5">
    <location>
        <begin position="26"/>
        <end position="257"/>
    </location>
</feature>
<protein>
    <submittedName>
        <fullName evidence="6">Spermidine/putrescine import ATP-binding protein PotA</fullName>
        <ecNumber evidence="6">3.6.3.31</ecNumber>
    </submittedName>
</protein>
<accession>A0A0M7C5V7</accession>
<sequence>MSAFTMAAPAVQGAHVSCMTPQPSYLCVSRLCKSYDGQGRAVDGVDLQIRKGEFVTLLGPSGSGKTTTLSMIAGFEAPSEGDISINGRSLVSAPVHQRNIGVVFQNYALFPHMTAQENVAFPLRMRKLNAKDAMDRAKRALASVGLSGHLEKLPTQMSGGQQQRVALARALVFEPDVLLLDEPLSALDKNLREQMQLEIKRLHTELGMTTLFVTHDQSEAMAMSDRIAVFNRGKIEQFDAPLTVYDRPATRFVATFIGDSNLFDVVIDDPAEGRVHSELLGAVRAISSKLSAGTKAHLMVRPEAIQFAPLRDAAQERGVFTVSSVLNFGDRALVHGKVGQQDVKAMAVNLDPRLVHTGARLAMSWSHEQAYVLAS</sequence>
<dbReference type="Proteomes" id="UP000053096">
    <property type="component" value="Unassembled WGS sequence"/>
</dbReference>